<proteinExistence type="inferred from homology"/>
<keyword evidence="2" id="KW-1133">Transmembrane helix</keyword>
<comment type="caution">
    <text evidence="3">The sequence shown here is derived from an EMBL/GenBank/DDBJ whole genome shotgun (WGS) entry which is preliminary data.</text>
</comment>
<dbReference type="InterPro" id="IPR043155">
    <property type="entry name" value="VPS33_dom3b"/>
</dbReference>
<dbReference type="Pfam" id="PF00995">
    <property type="entry name" value="Sec1"/>
    <property type="match status" value="1"/>
</dbReference>
<keyword evidence="4" id="KW-1185">Reference proteome</keyword>
<evidence type="ECO:0000256" key="2">
    <source>
        <dbReference type="SAM" id="Phobius"/>
    </source>
</evidence>
<reference evidence="3 4" key="1">
    <citation type="submission" date="2024-05" db="EMBL/GenBank/DDBJ databases">
        <authorList>
            <person name="Wallberg A."/>
        </authorList>
    </citation>
    <scope>NUCLEOTIDE SEQUENCE [LARGE SCALE GENOMIC DNA]</scope>
</reference>
<evidence type="ECO:0000313" key="4">
    <source>
        <dbReference type="Proteomes" id="UP001497623"/>
    </source>
</evidence>
<dbReference type="Proteomes" id="UP001497623">
    <property type="component" value="Unassembled WGS sequence"/>
</dbReference>
<dbReference type="PIRSF" id="PIRSF005715">
    <property type="entry name" value="VPS45_Sec1"/>
    <property type="match status" value="1"/>
</dbReference>
<keyword evidence="2" id="KW-0472">Membrane</keyword>
<dbReference type="SUPFAM" id="SSF56815">
    <property type="entry name" value="Sec1/munc18-like (SM) proteins"/>
    <property type="match status" value="1"/>
</dbReference>
<protein>
    <recommendedName>
        <fullName evidence="5">Vacuolar protein sorting-associated protein 33B</fullName>
    </recommendedName>
</protein>
<feature type="transmembrane region" description="Helical" evidence="2">
    <location>
        <begin position="560"/>
        <end position="581"/>
    </location>
</feature>
<dbReference type="InterPro" id="IPR001619">
    <property type="entry name" value="Sec1-like"/>
</dbReference>
<accession>A0AAV2PYV4</accession>
<name>A0AAV2PYV4_MEGNR</name>
<dbReference type="Gene3D" id="3.40.50.1910">
    <property type="match status" value="2"/>
</dbReference>
<sequence>MSQSGSLGLDVEILKRLSCDHLVRILEDAPGAKDMVIDPDLMKLLDRIADAKTLRTHGVDKIYRLERLPPPVLSPQRLYFVRPTLVNTKFIADHVHQDQLNNPEIMLHAVVVPRIVSSVTRLLEEEGLHGVLTLHEFSPEFIPLDDDLLSLEMNSFFRDAYLDGDFSGCVSIAKAVKTLSGLYGPIPNILAHGQAAKSVLQAMDALGNHQTNKESYQVPEIGHLFIFDRDADYVTPLLTQLTYEGSLDEHLEIKAGVIEFPPEVCGKDTPLKVPLNSKDTIYDNIRNRHFASVTSYLVTRAKEVQSKKEKAGNMTTSQMKDFVANDLRTLQTLSLTLSLHISACEAITKRIRRDFEDQLSSEHGLVTGAANTTKVMTFIKDSMARQLPMTASLRLLCLYSITQKGISTKDYEKLVTQLLQAYGYEHIISVHNLNKIGLLEKRTSTNNTVNSSTTSSNNPTAQVQDRLAQVTSLLSLGGSSWRSATKKLKLIPDADEHIDLHNPTHMSYVFNGAYTPAIPKIVSDALQGSQSLIDNLKVLPGDTVQRSQSPSGMTGAPPKVALVLVIGGITYSEVAALRLLAVRSSTRIIIATTNTITGNTLINSLLH</sequence>
<dbReference type="EMBL" id="CAXKWB010001898">
    <property type="protein sequence ID" value="CAL4065755.1"/>
    <property type="molecule type" value="Genomic_DNA"/>
</dbReference>
<organism evidence="3 4">
    <name type="scientific">Meganyctiphanes norvegica</name>
    <name type="common">Northern krill</name>
    <name type="synonym">Thysanopoda norvegica</name>
    <dbReference type="NCBI Taxonomy" id="48144"/>
    <lineage>
        <taxon>Eukaryota</taxon>
        <taxon>Metazoa</taxon>
        <taxon>Ecdysozoa</taxon>
        <taxon>Arthropoda</taxon>
        <taxon>Crustacea</taxon>
        <taxon>Multicrustacea</taxon>
        <taxon>Malacostraca</taxon>
        <taxon>Eumalacostraca</taxon>
        <taxon>Eucarida</taxon>
        <taxon>Euphausiacea</taxon>
        <taxon>Euphausiidae</taxon>
        <taxon>Meganyctiphanes</taxon>
    </lineage>
</organism>
<dbReference type="Gene3D" id="3.40.50.2060">
    <property type="match status" value="1"/>
</dbReference>
<dbReference type="InterPro" id="IPR036045">
    <property type="entry name" value="Sec1-like_sf"/>
</dbReference>
<comment type="similarity">
    <text evidence="1">Belongs to the STXBP/unc-18/SEC1 family.</text>
</comment>
<dbReference type="Gene3D" id="1.25.40.850">
    <property type="match status" value="1"/>
</dbReference>
<gene>
    <name evidence="3" type="ORF">MNOR_LOCUS5044</name>
</gene>
<evidence type="ECO:0000313" key="3">
    <source>
        <dbReference type="EMBL" id="CAL4065755.1"/>
    </source>
</evidence>
<evidence type="ECO:0008006" key="5">
    <source>
        <dbReference type="Google" id="ProtNLM"/>
    </source>
</evidence>
<dbReference type="GO" id="GO:0016192">
    <property type="term" value="P:vesicle-mediated transport"/>
    <property type="evidence" value="ECO:0007669"/>
    <property type="project" value="InterPro"/>
</dbReference>
<evidence type="ECO:0000256" key="1">
    <source>
        <dbReference type="ARBA" id="ARBA00009884"/>
    </source>
</evidence>
<keyword evidence="2" id="KW-0812">Transmembrane</keyword>
<feature type="non-terminal residue" evidence="3">
    <location>
        <position position="607"/>
    </location>
</feature>
<dbReference type="InterPro" id="IPR043154">
    <property type="entry name" value="Sec-1-like_dom1"/>
</dbReference>
<dbReference type="AlphaFoldDB" id="A0AAV2PYV4"/>
<dbReference type="PANTHER" id="PTHR11679">
    <property type="entry name" value="VESICLE PROTEIN SORTING-ASSOCIATED"/>
    <property type="match status" value="1"/>
</dbReference>
<dbReference type="InterPro" id="IPR027482">
    <property type="entry name" value="Sec1-like_dom2"/>
</dbReference>